<evidence type="ECO:0000259" key="13">
    <source>
        <dbReference type="PROSITE" id="PS50929"/>
    </source>
</evidence>
<evidence type="ECO:0000256" key="11">
    <source>
        <dbReference type="SAM" id="Phobius"/>
    </source>
</evidence>
<keyword evidence="6 14" id="KW-0067">ATP-binding</keyword>
<dbReference type="SMART" id="SM00382">
    <property type="entry name" value="AAA"/>
    <property type="match status" value="1"/>
</dbReference>
<evidence type="ECO:0000256" key="2">
    <source>
        <dbReference type="ARBA" id="ARBA00022448"/>
    </source>
</evidence>
<name>A0A2V4E080_9GAMM</name>
<comment type="subcellular location">
    <subcellularLocation>
        <location evidence="1">Cell membrane</location>
        <topology evidence="1">Multi-pass membrane protein</topology>
    </subcellularLocation>
</comment>
<dbReference type="GO" id="GO:0015421">
    <property type="term" value="F:ABC-type oligopeptide transporter activity"/>
    <property type="evidence" value="ECO:0007669"/>
    <property type="project" value="TreeGrafter"/>
</dbReference>
<dbReference type="Proteomes" id="UP000247483">
    <property type="component" value="Unassembled WGS sequence"/>
</dbReference>
<feature type="transmembrane region" description="Helical" evidence="11">
    <location>
        <begin position="155"/>
        <end position="174"/>
    </location>
</feature>
<dbReference type="SUPFAM" id="SSF52540">
    <property type="entry name" value="P-loop containing nucleoside triphosphate hydrolases"/>
    <property type="match status" value="1"/>
</dbReference>
<dbReference type="FunFam" id="3.40.50.300:FF:000140">
    <property type="entry name" value="Lipid A export ATP-binding/permease protein MsbA"/>
    <property type="match status" value="1"/>
</dbReference>
<keyword evidence="4 11" id="KW-0812">Transmembrane</keyword>
<keyword evidence="10 11" id="KW-0472">Membrane</keyword>
<dbReference type="PANTHER" id="PTHR43394:SF1">
    <property type="entry name" value="ATP-BINDING CASSETTE SUB-FAMILY B MEMBER 10, MITOCHONDRIAL"/>
    <property type="match status" value="1"/>
</dbReference>
<dbReference type="CDD" id="cd03251">
    <property type="entry name" value="ABCC_MsbA"/>
    <property type="match status" value="1"/>
</dbReference>
<dbReference type="Gene3D" id="3.40.50.300">
    <property type="entry name" value="P-loop containing nucleotide triphosphate hydrolases"/>
    <property type="match status" value="1"/>
</dbReference>
<evidence type="ECO:0000256" key="5">
    <source>
        <dbReference type="ARBA" id="ARBA00022741"/>
    </source>
</evidence>
<keyword evidence="9" id="KW-0445">Lipid transport</keyword>
<keyword evidence="7" id="KW-1278">Translocase</keyword>
<dbReference type="GO" id="GO:0005524">
    <property type="term" value="F:ATP binding"/>
    <property type="evidence" value="ECO:0007669"/>
    <property type="project" value="UniProtKB-KW"/>
</dbReference>
<evidence type="ECO:0000256" key="7">
    <source>
        <dbReference type="ARBA" id="ARBA00022967"/>
    </source>
</evidence>
<evidence type="ECO:0000256" key="8">
    <source>
        <dbReference type="ARBA" id="ARBA00022989"/>
    </source>
</evidence>
<dbReference type="InterPro" id="IPR003593">
    <property type="entry name" value="AAA+_ATPase"/>
</dbReference>
<feature type="transmembrane region" description="Helical" evidence="11">
    <location>
        <begin position="81"/>
        <end position="105"/>
    </location>
</feature>
<feature type="domain" description="ABC transporter" evidence="12">
    <location>
        <begin position="353"/>
        <end position="589"/>
    </location>
</feature>
<proteinExistence type="predicted"/>
<feature type="transmembrane region" description="Helical" evidence="11">
    <location>
        <begin position="257"/>
        <end position="281"/>
    </location>
</feature>
<evidence type="ECO:0000256" key="6">
    <source>
        <dbReference type="ARBA" id="ARBA00022840"/>
    </source>
</evidence>
<dbReference type="CDD" id="cd18552">
    <property type="entry name" value="ABC_6TM_MsbA_like"/>
    <property type="match status" value="1"/>
</dbReference>
<dbReference type="Gene3D" id="1.20.1560.10">
    <property type="entry name" value="ABC transporter type 1, transmembrane domain"/>
    <property type="match status" value="1"/>
</dbReference>
<dbReference type="PROSITE" id="PS00211">
    <property type="entry name" value="ABC_TRANSPORTER_1"/>
    <property type="match status" value="1"/>
</dbReference>
<dbReference type="GO" id="GO:0016887">
    <property type="term" value="F:ATP hydrolysis activity"/>
    <property type="evidence" value="ECO:0007669"/>
    <property type="project" value="InterPro"/>
</dbReference>
<feature type="transmembrane region" description="Helical" evidence="11">
    <location>
        <begin position="180"/>
        <end position="200"/>
    </location>
</feature>
<dbReference type="PANTHER" id="PTHR43394">
    <property type="entry name" value="ATP-DEPENDENT PERMEASE MDL1, MITOCHONDRIAL"/>
    <property type="match status" value="1"/>
</dbReference>
<feature type="domain" description="ABC transmembrane type-1" evidence="13">
    <location>
        <begin position="42"/>
        <end position="321"/>
    </location>
</feature>
<evidence type="ECO:0000259" key="12">
    <source>
        <dbReference type="PROSITE" id="PS50893"/>
    </source>
</evidence>
<dbReference type="Pfam" id="PF00005">
    <property type="entry name" value="ABC_tran"/>
    <property type="match status" value="1"/>
</dbReference>
<organism evidence="14 15">
    <name type="scientific">Gilliamella apicola</name>
    <dbReference type="NCBI Taxonomy" id="1196095"/>
    <lineage>
        <taxon>Bacteria</taxon>
        <taxon>Pseudomonadati</taxon>
        <taxon>Pseudomonadota</taxon>
        <taxon>Gammaproteobacteria</taxon>
        <taxon>Orbales</taxon>
        <taxon>Orbaceae</taxon>
        <taxon>Gilliamella</taxon>
    </lineage>
</organism>
<keyword evidence="8 11" id="KW-1133">Transmembrane helix</keyword>
<dbReference type="PROSITE" id="PS50893">
    <property type="entry name" value="ABC_TRANSPORTER_2"/>
    <property type="match status" value="1"/>
</dbReference>
<evidence type="ECO:0000313" key="14">
    <source>
        <dbReference type="EMBL" id="PXZ05903.1"/>
    </source>
</evidence>
<evidence type="ECO:0000256" key="3">
    <source>
        <dbReference type="ARBA" id="ARBA00022475"/>
    </source>
</evidence>
<evidence type="ECO:0000313" key="15">
    <source>
        <dbReference type="Proteomes" id="UP000247483"/>
    </source>
</evidence>
<evidence type="ECO:0000256" key="10">
    <source>
        <dbReference type="ARBA" id="ARBA00023136"/>
    </source>
</evidence>
<keyword evidence="5" id="KW-0547">Nucleotide-binding</keyword>
<dbReference type="InterPro" id="IPR036640">
    <property type="entry name" value="ABC1_TM_sf"/>
</dbReference>
<evidence type="ECO:0000256" key="1">
    <source>
        <dbReference type="ARBA" id="ARBA00004651"/>
    </source>
</evidence>
<dbReference type="InterPro" id="IPR027417">
    <property type="entry name" value="P-loop_NTPase"/>
</dbReference>
<keyword evidence="3" id="KW-1003">Cell membrane</keyword>
<feature type="transmembrane region" description="Helical" evidence="11">
    <location>
        <begin position="38"/>
        <end position="61"/>
    </location>
</feature>
<reference evidence="14 15" key="1">
    <citation type="submission" date="2018-05" db="EMBL/GenBank/DDBJ databases">
        <title>Reference genomes for bee gut microbiota database.</title>
        <authorList>
            <person name="Ellegaard K.M."/>
        </authorList>
    </citation>
    <scope>NUCLEOTIDE SEQUENCE [LARGE SCALE GENOMIC DNA]</scope>
    <source>
        <strain evidence="14 15">ESL0177</strain>
    </source>
</reference>
<dbReference type="InterPro" id="IPR003439">
    <property type="entry name" value="ABC_transporter-like_ATP-bd"/>
</dbReference>
<evidence type="ECO:0000256" key="4">
    <source>
        <dbReference type="ARBA" id="ARBA00022692"/>
    </source>
</evidence>
<dbReference type="GO" id="GO:0034040">
    <property type="term" value="F:ATPase-coupled lipid transmembrane transporter activity"/>
    <property type="evidence" value="ECO:0007669"/>
    <property type="project" value="InterPro"/>
</dbReference>
<comment type="caution">
    <text evidence="14">The sequence shown here is derived from an EMBL/GenBank/DDBJ whole genome shotgun (WGS) entry which is preliminary data.</text>
</comment>
<evidence type="ECO:0000256" key="9">
    <source>
        <dbReference type="ARBA" id="ARBA00023055"/>
    </source>
</evidence>
<dbReference type="InterPro" id="IPR039421">
    <property type="entry name" value="Type_1_exporter"/>
</dbReference>
<dbReference type="AlphaFoldDB" id="A0A2V4E080"/>
<dbReference type="EMBL" id="QGLP01000004">
    <property type="protein sequence ID" value="PXZ05903.1"/>
    <property type="molecule type" value="Genomic_DNA"/>
</dbReference>
<dbReference type="GO" id="GO:0005886">
    <property type="term" value="C:plasma membrane"/>
    <property type="evidence" value="ECO:0007669"/>
    <property type="project" value="UniProtKB-SubCell"/>
</dbReference>
<gene>
    <name evidence="14" type="ORF">DKK79_04355</name>
</gene>
<sequence length="593" mass="66124">MNSMNRQNNQKYINDIDKDYSTWKTFLKLCPLIMEHKLVLSFSIILLIASAFADTSLIALLRPLLDRGFSMNDQNFLLMAPFYIFGLVLLRGIANYGYSVLLSLISGKIVMKIRQRLFSHFVEAPVSYYDQNSTGRLLSRITYDTDQVAASSSDALITIIRETAFICGLFYTMFYNSWQLSLSLIIITPIVIALISFISIRFRRLAKNMQNSMGNVTMSVEQMLKGHREIIVFGAQEEEVKNFEKVSNKFRRDSMRLVSISALSTPIVQVVISFAIAFVLLTASNPDLNITPGEFTVVFSSLVALMQPIKSLTSVNAGFQKGMAACQTLFSILEQPIEKDNGSLNVNRVKGDIIFKNVSFKYETRDDLALNNISFTVPAGKTVALVGRSGSGKTTIANLLTRFYEITDGEISIDGVDICEYTLFCLRNQIGLVSQNVHLFNDTIANNIAYGKIGEFSQEQIEEAAKKANAYDFIKQFDKGFDTVVGENGVLLSGGQRQRIAIARALLRDNPILILDEATSALDTESEKTIQKALDELQKGRTSLVIAHRLSTIENADKILVIGDGTIIEQGTHTELLNKDGAYTKLYKSNFNE</sequence>
<protein>
    <submittedName>
        <fullName evidence="14">Lipid ABC transporter permease/ATP-binding protein</fullName>
    </submittedName>
</protein>
<keyword evidence="2" id="KW-0813">Transport</keyword>
<dbReference type="PROSITE" id="PS50929">
    <property type="entry name" value="ABC_TM1F"/>
    <property type="match status" value="1"/>
</dbReference>
<dbReference type="SUPFAM" id="SSF90123">
    <property type="entry name" value="ABC transporter transmembrane region"/>
    <property type="match status" value="1"/>
</dbReference>
<dbReference type="InterPro" id="IPR017871">
    <property type="entry name" value="ABC_transporter-like_CS"/>
</dbReference>
<dbReference type="NCBIfam" id="TIGR02203">
    <property type="entry name" value="MsbA_lipidA"/>
    <property type="match status" value="1"/>
</dbReference>
<dbReference type="InterPro" id="IPR011527">
    <property type="entry name" value="ABC1_TM_dom"/>
</dbReference>
<dbReference type="NCBIfam" id="NF008381">
    <property type="entry name" value="PRK11176.1"/>
    <property type="match status" value="1"/>
</dbReference>
<accession>A0A2V4E080</accession>
<dbReference type="InterPro" id="IPR011917">
    <property type="entry name" value="ABC_transpr_lipidA"/>
</dbReference>
<dbReference type="Pfam" id="PF00664">
    <property type="entry name" value="ABC_membrane"/>
    <property type="match status" value="1"/>
</dbReference>